<evidence type="ECO:0000259" key="7">
    <source>
        <dbReference type="Pfam" id="PF00263"/>
    </source>
</evidence>
<feature type="region of interest" description="Disordered" evidence="5">
    <location>
        <begin position="474"/>
        <end position="495"/>
    </location>
</feature>
<accession>A0A1I5V1T2</accession>
<feature type="chain" id="PRO_5011550316" evidence="6">
    <location>
        <begin position="22"/>
        <end position="526"/>
    </location>
</feature>
<gene>
    <name evidence="8" type="ORF">SAMN04488047_12621</name>
</gene>
<keyword evidence="3" id="KW-0472">Membrane</keyword>
<dbReference type="EMBL" id="FOXA01000026">
    <property type="protein sequence ID" value="SFQ01439.1"/>
    <property type="molecule type" value="Genomic_DNA"/>
</dbReference>
<dbReference type="InterPro" id="IPR004846">
    <property type="entry name" value="T2SS/T3SS_dom"/>
</dbReference>
<dbReference type="GO" id="GO:0009306">
    <property type="term" value="P:protein secretion"/>
    <property type="evidence" value="ECO:0007669"/>
    <property type="project" value="InterPro"/>
</dbReference>
<dbReference type="AlphaFoldDB" id="A0A1I5V1T2"/>
<feature type="signal peptide" evidence="6">
    <location>
        <begin position="1"/>
        <end position="21"/>
    </location>
</feature>
<dbReference type="OrthoDB" id="7836998at2"/>
<sequence length="526" mass="56036">MTKLRSLLFVCASVAALSACSSQVMTTAEGRLDRDYTSAQEMSDMFDRVQTKSGPTNLVVEDGLYLGNDGRRIRTGDALPAKYEGEYGIVLKSSARVNVVAFAEMVHKATGIRVIYDDLMNAPSGEGSVRNDADMSHDPFQNPSFTDNASAGADPTSTQFWVEYEGPLSGILDRVAANLGADWTYEGGVVKLIGPQTRSYAVAIDSSTLSTSSTVSSTSSSLQVDYWRDFEDGLKAALPDKNASYSLNRTTGSLVVTGTDATHERVARFIAGENDRLSRQVAVTVDIVSWTSNESDARSTNINAVLNSVLENSLDLSFSNPAGVDAVGPRVSGSILDGDLSGTTAVLDVLNRHGRASLLNTTSVVALNNTPTPVKVAQETSYVSNVTTTRDDDGTASTDLVASTVDSGLDLVVTPRILGDGDIYLKMSGKLTDIIDISEFSSAGSQVQLPITSVSELMQSVSLENGQTMLIASTSRSKADRDRQGPFSPAAWGLGGRSNATVENTKIFVLVRPQILDEDTQKGLFR</sequence>
<proteinExistence type="inferred from homology"/>
<dbReference type="PROSITE" id="PS51257">
    <property type="entry name" value="PROKAR_LIPOPROTEIN"/>
    <property type="match status" value="1"/>
</dbReference>
<dbReference type="InterPro" id="IPR050810">
    <property type="entry name" value="Bact_Secretion_Sys_Channel"/>
</dbReference>
<organism evidence="8 9">
    <name type="scientific">Tranquillimonas alkanivorans</name>
    <dbReference type="NCBI Taxonomy" id="441119"/>
    <lineage>
        <taxon>Bacteria</taxon>
        <taxon>Pseudomonadati</taxon>
        <taxon>Pseudomonadota</taxon>
        <taxon>Alphaproteobacteria</taxon>
        <taxon>Rhodobacterales</taxon>
        <taxon>Roseobacteraceae</taxon>
        <taxon>Tranquillimonas</taxon>
    </lineage>
</organism>
<comment type="similarity">
    <text evidence="4">Belongs to the bacterial secretin family.</text>
</comment>
<dbReference type="GO" id="GO:0016020">
    <property type="term" value="C:membrane"/>
    <property type="evidence" value="ECO:0007669"/>
    <property type="project" value="UniProtKB-SubCell"/>
</dbReference>
<keyword evidence="9" id="KW-1185">Reference proteome</keyword>
<evidence type="ECO:0000256" key="1">
    <source>
        <dbReference type="ARBA" id="ARBA00004370"/>
    </source>
</evidence>
<dbReference type="STRING" id="441119.SAMN04488047_12621"/>
<protein>
    <submittedName>
        <fullName evidence="8">Type IVB pilus formation outer membrane protein, R64 PilN family</fullName>
    </submittedName>
</protein>
<dbReference type="PANTHER" id="PTHR30332:SF24">
    <property type="entry name" value="SECRETIN GSPD-RELATED"/>
    <property type="match status" value="1"/>
</dbReference>
<dbReference type="RefSeq" id="WP_093424975.1">
    <property type="nucleotide sequence ID" value="NZ_FOXA01000026.1"/>
</dbReference>
<evidence type="ECO:0000256" key="5">
    <source>
        <dbReference type="SAM" id="MobiDB-lite"/>
    </source>
</evidence>
<evidence type="ECO:0000313" key="8">
    <source>
        <dbReference type="EMBL" id="SFQ01439.1"/>
    </source>
</evidence>
<comment type="subcellular location">
    <subcellularLocation>
        <location evidence="1">Membrane</location>
    </subcellularLocation>
</comment>
<evidence type="ECO:0000256" key="3">
    <source>
        <dbReference type="ARBA" id="ARBA00023136"/>
    </source>
</evidence>
<dbReference type="Pfam" id="PF00263">
    <property type="entry name" value="Secretin"/>
    <property type="match status" value="1"/>
</dbReference>
<feature type="domain" description="Type II/III secretion system secretin-like" evidence="7">
    <location>
        <begin position="350"/>
        <end position="516"/>
    </location>
</feature>
<evidence type="ECO:0000256" key="2">
    <source>
        <dbReference type="ARBA" id="ARBA00022729"/>
    </source>
</evidence>
<dbReference type="Proteomes" id="UP000199356">
    <property type="component" value="Unassembled WGS sequence"/>
</dbReference>
<evidence type="ECO:0000256" key="4">
    <source>
        <dbReference type="RuleBase" id="RU004003"/>
    </source>
</evidence>
<dbReference type="PANTHER" id="PTHR30332">
    <property type="entry name" value="PROBABLE GENERAL SECRETION PATHWAY PROTEIN D"/>
    <property type="match status" value="1"/>
</dbReference>
<evidence type="ECO:0000256" key="6">
    <source>
        <dbReference type="SAM" id="SignalP"/>
    </source>
</evidence>
<reference evidence="8 9" key="1">
    <citation type="submission" date="2016-10" db="EMBL/GenBank/DDBJ databases">
        <authorList>
            <person name="de Groot N.N."/>
        </authorList>
    </citation>
    <scope>NUCLEOTIDE SEQUENCE [LARGE SCALE GENOMIC DNA]</scope>
    <source>
        <strain evidence="8 9">DSM 19547</strain>
    </source>
</reference>
<evidence type="ECO:0000313" key="9">
    <source>
        <dbReference type="Proteomes" id="UP000199356"/>
    </source>
</evidence>
<name>A0A1I5V1T2_9RHOB</name>
<keyword evidence="2 6" id="KW-0732">Signal</keyword>